<comment type="caution">
    <text evidence="4">The sequence shown here is derived from an EMBL/GenBank/DDBJ whole genome shotgun (WGS) entry which is preliminary data.</text>
</comment>
<dbReference type="EMBL" id="JBGBPY010000001">
    <property type="protein sequence ID" value="MEY2182535.1"/>
    <property type="molecule type" value="Genomic_DNA"/>
</dbReference>
<protein>
    <submittedName>
        <fullName evidence="4">RimK family protein</fullName>
    </submittedName>
</protein>
<dbReference type="Pfam" id="PF08443">
    <property type="entry name" value="RimK"/>
    <property type="match status" value="1"/>
</dbReference>
<evidence type="ECO:0000256" key="2">
    <source>
        <dbReference type="PROSITE-ProRule" id="PRU00409"/>
    </source>
</evidence>
<dbReference type="PANTHER" id="PTHR21621">
    <property type="entry name" value="RIBOSOMAL PROTEIN S6 MODIFICATION PROTEIN"/>
    <property type="match status" value="1"/>
</dbReference>
<dbReference type="PROSITE" id="PS50975">
    <property type="entry name" value="ATP_GRASP"/>
    <property type="match status" value="1"/>
</dbReference>
<evidence type="ECO:0000256" key="1">
    <source>
        <dbReference type="ARBA" id="ARBA00023211"/>
    </source>
</evidence>
<gene>
    <name evidence="4" type="ORF">AB7878_08910</name>
</gene>
<dbReference type="InterPro" id="IPR025839">
    <property type="entry name" value="RLAN_dom"/>
</dbReference>
<dbReference type="Proteomes" id="UP001562159">
    <property type="component" value="Unassembled WGS sequence"/>
</dbReference>
<keyword evidence="5" id="KW-1185">Reference proteome</keyword>
<sequence length="504" mass="56835">MARLVIVVEKASDWGSYYPSVDVVSAADYLREPAGSDDERTHVINLCRSYKYLGTGYYVSLLAEARGHKVMPSVRTINDLGRRSLYGVDIEDLNTNLTHFLPAGGRDTTDFGILVYFGETAYPALQDLSRQVFESFPCPLLRIEFERDRVWQVSSIKPVGLHTLDDAQEDAFAEELDRFSRKLWRKPRARKLYRYDLAMLVDPNEQMPPSNRKALKQFVAAGKELGIEVDTIGKNDYQRLAEYDGLFIRETTASDNHTYRFAHRAEKEGMVVIDDPASILRCTNKIFLNDLMVSRKLAVPRTEILYRDDSKGMKEVAARLGYPLVLKIPDGSFSRGVVKVENEEALGKASGELFQHSALLLAQEYVYTEFDWRIGVLNREPLYACKYYMSRNHWQIYNHGAKGTAKTGGSETVAVAGAPAEVVKLALKATSAVGDGFYGVDLKQVGDKPVVIEVNDNPSIDAGVEDVHLGEELYLRVMREFLRRMERKRQGIGSRVPQREHAGS</sequence>
<evidence type="ECO:0000313" key="5">
    <source>
        <dbReference type="Proteomes" id="UP001562159"/>
    </source>
</evidence>
<accession>A0ABV4AQR8</accession>
<dbReference type="PANTHER" id="PTHR21621:SF0">
    <property type="entry name" value="BETA-CITRYLGLUTAMATE SYNTHASE B-RELATED"/>
    <property type="match status" value="1"/>
</dbReference>
<keyword evidence="2" id="KW-0547">Nucleotide-binding</keyword>
<evidence type="ECO:0000259" key="3">
    <source>
        <dbReference type="PROSITE" id="PS50975"/>
    </source>
</evidence>
<reference evidence="4 5" key="1">
    <citation type="submission" date="2024-07" db="EMBL/GenBank/DDBJ databases">
        <title>Molecular mechanisms and environmental adaptations of flagellar loss and biofilm growth of Rhodanobacter under environmental stress.</title>
        <authorList>
            <person name="Chen M."/>
        </authorList>
    </citation>
    <scope>NUCLEOTIDE SEQUENCE [LARGE SCALE GENOMIC DNA]</scope>
    <source>
        <strain evidence="4 5">RS22</strain>
    </source>
</reference>
<proteinExistence type="predicted"/>
<keyword evidence="1" id="KW-0464">Manganese</keyword>
<dbReference type="Gene3D" id="3.30.470.20">
    <property type="entry name" value="ATP-grasp fold, B domain"/>
    <property type="match status" value="1"/>
</dbReference>
<dbReference type="SUPFAM" id="SSF56059">
    <property type="entry name" value="Glutathione synthetase ATP-binding domain-like"/>
    <property type="match status" value="1"/>
</dbReference>
<dbReference type="InterPro" id="IPR013651">
    <property type="entry name" value="ATP-grasp_RimK-type"/>
</dbReference>
<organism evidence="4 5">
    <name type="scientific">Rhodanobacter humi</name>
    <dbReference type="NCBI Taxonomy" id="1888173"/>
    <lineage>
        <taxon>Bacteria</taxon>
        <taxon>Pseudomonadati</taxon>
        <taxon>Pseudomonadota</taxon>
        <taxon>Gammaproteobacteria</taxon>
        <taxon>Lysobacterales</taxon>
        <taxon>Rhodanobacteraceae</taxon>
        <taxon>Rhodanobacter</taxon>
    </lineage>
</organism>
<dbReference type="InterPro" id="IPR011761">
    <property type="entry name" value="ATP-grasp"/>
</dbReference>
<name>A0ABV4AQR8_9GAMM</name>
<evidence type="ECO:0000313" key="4">
    <source>
        <dbReference type="EMBL" id="MEY2182535.1"/>
    </source>
</evidence>
<keyword evidence="2" id="KW-0067">ATP-binding</keyword>
<dbReference type="Gene3D" id="3.30.1490.20">
    <property type="entry name" value="ATP-grasp fold, A domain"/>
    <property type="match status" value="1"/>
</dbReference>
<dbReference type="Pfam" id="PF14401">
    <property type="entry name" value="RLAN"/>
    <property type="match status" value="1"/>
</dbReference>
<feature type="domain" description="ATP-grasp" evidence="3">
    <location>
        <begin position="289"/>
        <end position="486"/>
    </location>
</feature>
<dbReference type="InterPro" id="IPR013815">
    <property type="entry name" value="ATP_grasp_subdomain_1"/>
</dbReference>